<dbReference type="KEGG" id="orn:DV701_03480"/>
<dbReference type="InterPro" id="IPR036249">
    <property type="entry name" value="Thioredoxin-like_sf"/>
</dbReference>
<reference evidence="1 2" key="1">
    <citation type="submission" date="2018-07" db="EMBL/GenBank/DDBJ databases">
        <title>Complete genome sequencing of Ornithinimicrobium sp. AMA3305.</title>
        <authorList>
            <person name="Bae J.-W."/>
        </authorList>
    </citation>
    <scope>NUCLEOTIDE SEQUENCE [LARGE SCALE GENOMIC DNA]</scope>
    <source>
        <strain evidence="1 2">AMA3305</strain>
    </source>
</reference>
<dbReference type="OrthoDB" id="4856332at2"/>
<keyword evidence="2" id="KW-1185">Reference proteome</keyword>
<dbReference type="EMBL" id="CP031229">
    <property type="protein sequence ID" value="AXH95322.1"/>
    <property type="molecule type" value="Genomic_DNA"/>
</dbReference>
<accession>A0A345NJW4</accession>
<dbReference type="AlphaFoldDB" id="A0A345NJW4"/>
<name>A0A345NJW4_9MICO</name>
<dbReference type="Proteomes" id="UP000253790">
    <property type="component" value="Chromosome"/>
</dbReference>
<proteinExistence type="predicted"/>
<dbReference type="SUPFAM" id="SSF52833">
    <property type="entry name" value="Thioredoxin-like"/>
    <property type="match status" value="1"/>
</dbReference>
<sequence>MTTTSLDRPTEVGTPQAFYRRHNTFPRFLTPARPRGSGRGGDLALVAGLGGLVRADREMLRAGAGPAEDLPELYVDLTSPWAYLAHLRLQGTGPDVAARWCAVQTDHGRPVAGLRGPGPEQDRVREELAAVRALALDGEELPHDIPPVLPHPRAVAAAYAEGVDLGRGPQVRAALLHAYWVEGRDIGDPEVLRRILPPVLVADDHICDGDPRREFGYVVTPAREPLSDAAYHLLRRWQQRWDELGRPEPLALVEAAGTRTGAAALPAGPSAPPLHAA</sequence>
<evidence type="ECO:0000313" key="2">
    <source>
        <dbReference type="Proteomes" id="UP000253790"/>
    </source>
</evidence>
<protein>
    <submittedName>
        <fullName evidence="1">Uncharacterized protein</fullName>
    </submittedName>
</protein>
<organism evidence="1 2">
    <name type="scientific">Ornithinimicrobium avium</name>
    <dbReference type="NCBI Taxonomy" id="2283195"/>
    <lineage>
        <taxon>Bacteria</taxon>
        <taxon>Bacillati</taxon>
        <taxon>Actinomycetota</taxon>
        <taxon>Actinomycetes</taxon>
        <taxon>Micrococcales</taxon>
        <taxon>Ornithinimicrobiaceae</taxon>
        <taxon>Ornithinimicrobium</taxon>
    </lineage>
</organism>
<gene>
    <name evidence="1" type="ORF">DV701_03480</name>
</gene>
<evidence type="ECO:0000313" key="1">
    <source>
        <dbReference type="EMBL" id="AXH95322.1"/>
    </source>
</evidence>
<dbReference type="Gene3D" id="3.40.30.10">
    <property type="entry name" value="Glutaredoxin"/>
    <property type="match status" value="1"/>
</dbReference>
<dbReference type="RefSeq" id="WP_114927087.1">
    <property type="nucleotide sequence ID" value="NZ_CP031229.1"/>
</dbReference>